<proteinExistence type="predicted"/>
<feature type="compositionally biased region" description="Polar residues" evidence="1">
    <location>
        <begin position="72"/>
        <end position="87"/>
    </location>
</feature>
<name>A0AAV4FEX5_9GAST</name>
<evidence type="ECO:0000313" key="3">
    <source>
        <dbReference type="Proteomes" id="UP000762676"/>
    </source>
</evidence>
<evidence type="ECO:0000313" key="2">
    <source>
        <dbReference type="EMBL" id="GFR71335.1"/>
    </source>
</evidence>
<feature type="compositionally biased region" description="Polar residues" evidence="1">
    <location>
        <begin position="95"/>
        <end position="107"/>
    </location>
</feature>
<gene>
    <name evidence="2" type="ORF">ElyMa_005677000</name>
</gene>
<dbReference type="AlphaFoldDB" id="A0AAV4FEX5"/>
<dbReference type="Proteomes" id="UP000762676">
    <property type="component" value="Unassembled WGS sequence"/>
</dbReference>
<dbReference type="EMBL" id="BMAT01011365">
    <property type="protein sequence ID" value="GFR71335.1"/>
    <property type="molecule type" value="Genomic_DNA"/>
</dbReference>
<organism evidence="2 3">
    <name type="scientific">Elysia marginata</name>
    <dbReference type="NCBI Taxonomy" id="1093978"/>
    <lineage>
        <taxon>Eukaryota</taxon>
        <taxon>Metazoa</taxon>
        <taxon>Spiralia</taxon>
        <taxon>Lophotrochozoa</taxon>
        <taxon>Mollusca</taxon>
        <taxon>Gastropoda</taxon>
        <taxon>Heterobranchia</taxon>
        <taxon>Euthyneura</taxon>
        <taxon>Panpulmonata</taxon>
        <taxon>Sacoglossa</taxon>
        <taxon>Placobranchoidea</taxon>
        <taxon>Plakobranchidae</taxon>
        <taxon>Elysia</taxon>
    </lineage>
</organism>
<comment type="caution">
    <text evidence="2">The sequence shown here is derived from an EMBL/GenBank/DDBJ whole genome shotgun (WGS) entry which is preliminary data.</text>
</comment>
<keyword evidence="3" id="KW-1185">Reference proteome</keyword>
<sequence length="185" mass="20141">MEELTDLKTSNNNSFSGSDGLTPTFYKAFWHESNNRYHCYMKPIELGVQTPSQSSLETAFGDISHTSEDPVVTSQKAQDSQVRNLSSHKSEDPGATSQKTQESQVRKISSHKSEDPRVTTLSIEMYTDLQSSARRPGSLNAFAAGILSLGILWSGVCLGGRSPAEYKACPAESLLHPSKLGSLQS</sequence>
<evidence type="ECO:0000256" key="1">
    <source>
        <dbReference type="SAM" id="MobiDB-lite"/>
    </source>
</evidence>
<feature type="region of interest" description="Disordered" evidence="1">
    <location>
        <begin position="66"/>
        <end position="116"/>
    </location>
</feature>
<protein>
    <submittedName>
        <fullName evidence="2">Uncharacterized protein</fullName>
    </submittedName>
</protein>
<accession>A0AAV4FEX5</accession>
<reference evidence="2 3" key="1">
    <citation type="journal article" date="2021" name="Elife">
        <title>Chloroplast acquisition without the gene transfer in kleptoplastic sea slugs, Plakobranchus ocellatus.</title>
        <authorList>
            <person name="Maeda T."/>
            <person name="Takahashi S."/>
            <person name="Yoshida T."/>
            <person name="Shimamura S."/>
            <person name="Takaki Y."/>
            <person name="Nagai Y."/>
            <person name="Toyoda A."/>
            <person name="Suzuki Y."/>
            <person name="Arimoto A."/>
            <person name="Ishii H."/>
            <person name="Satoh N."/>
            <person name="Nishiyama T."/>
            <person name="Hasebe M."/>
            <person name="Maruyama T."/>
            <person name="Minagawa J."/>
            <person name="Obokata J."/>
            <person name="Shigenobu S."/>
        </authorList>
    </citation>
    <scope>NUCLEOTIDE SEQUENCE [LARGE SCALE GENOMIC DNA]</scope>
</reference>